<evidence type="ECO:0000256" key="4">
    <source>
        <dbReference type="SAM" id="MobiDB-lite"/>
    </source>
</evidence>
<gene>
    <name evidence="6" type="ORF">ACFQEV_09170</name>
</gene>
<dbReference type="Gene3D" id="3.40.190.10">
    <property type="entry name" value="Periplasmic binding protein-like II"/>
    <property type="match status" value="1"/>
</dbReference>
<dbReference type="PANTHER" id="PTHR30290:SF9">
    <property type="entry name" value="OLIGOPEPTIDE-BINDING PROTEIN APPA"/>
    <property type="match status" value="1"/>
</dbReference>
<organism evidence="6 7">
    <name type="scientific">Halopelagius fulvigenes</name>
    <dbReference type="NCBI Taxonomy" id="1198324"/>
    <lineage>
        <taxon>Archaea</taxon>
        <taxon>Methanobacteriati</taxon>
        <taxon>Methanobacteriota</taxon>
        <taxon>Stenosarchaea group</taxon>
        <taxon>Halobacteria</taxon>
        <taxon>Halobacteriales</taxon>
        <taxon>Haloferacaceae</taxon>
    </lineage>
</organism>
<dbReference type="InterPro" id="IPR000914">
    <property type="entry name" value="SBP_5_dom"/>
</dbReference>
<dbReference type="NCBIfam" id="TIGR01409">
    <property type="entry name" value="TAT_signal_seq"/>
    <property type="match status" value="1"/>
</dbReference>
<dbReference type="EMBL" id="JBHSXH010000011">
    <property type="protein sequence ID" value="MFC6825162.1"/>
    <property type="molecule type" value="Genomic_DNA"/>
</dbReference>
<keyword evidence="3" id="KW-0732">Signal</keyword>
<dbReference type="RefSeq" id="WP_379695107.1">
    <property type="nucleotide sequence ID" value="NZ_JBHSXH010000011.1"/>
</dbReference>
<name>A0ABD5U069_9EURY</name>
<evidence type="ECO:0000259" key="5">
    <source>
        <dbReference type="Pfam" id="PF00496"/>
    </source>
</evidence>
<sequence length="629" mass="70131">MPDSSDWRSDMSSRRSFLKMGTVGGAALLAGCSNQNTTPAPGGGGGGGGGTAAGNEAGTGQSSGKRFRVFDPLTSGATPTERHFNPWNPSQTGCWHPGAAVFDRLAVYSPTKNEAYPLMAESWKMSDETTLEVTISDKWTWHNGDQFVAQDWVMQQQIELAIQAAGEGESDPLVNSVEAVDDQHIRIKLNDPLSEIFAVQNTIGIYNGNLARGVFTKHDDDQWSEWHDKLMNGSEDEKSTVIEEITTTKYPKITDNPIGHGPFQISEVGDDIVVMTKYEDHPHSDNINFEEFSLNLFSTNKPTQPYSTGQVDAAHKGFPVQDDLKKQLPKGHKLFREGRSSNKLFAFNCGHNVEGYDTPFKSPNVRKAVAHVFNRQQVKSLLQGVNRMFEWAPCRVPGKVLKAGNHESTEWVKDFTLYGQNNTERATELLEQEGYSKENGTWMTPDGKKFTLNIMNGADRPDISVLKRNLTEFGIEVRQQQVDDATFDERRMNGEYDIMPDGSSANGVTALWSIGLIADWVQSITHYKPEREVPMPVGDPEGGSGTKTINVEEHIKKWQQTGDSKYHKELMWWWNQTLPEAEMMYQPDAGAYNSANWEMDVRDGILNGVDDALYIAPKMKDGSLRYVGD</sequence>
<dbReference type="InterPro" id="IPR019546">
    <property type="entry name" value="TAT_signal_bac_arc"/>
</dbReference>
<evidence type="ECO:0000313" key="7">
    <source>
        <dbReference type="Proteomes" id="UP001596408"/>
    </source>
</evidence>
<feature type="compositionally biased region" description="Gly residues" evidence="4">
    <location>
        <begin position="41"/>
        <end position="52"/>
    </location>
</feature>
<dbReference type="AlphaFoldDB" id="A0ABD5U069"/>
<dbReference type="PROSITE" id="PS51318">
    <property type="entry name" value="TAT"/>
    <property type="match status" value="1"/>
</dbReference>
<dbReference type="PANTHER" id="PTHR30290">
    <property type="entry name" value="PERIPLASMIC BINDING COMPONENT OF ABC TRANSPORTER"/>
    <property type="match status" value="1"/>
</dbReference>
<dbReference type="InterPro" id="IPR006311">
    <property type="entry name" value="TAT_signal"/>
</dbReference>
<dbReference type="Proteomes" id="UP001596408">
    <property type="component" value="Unassembled WGS sequence"/>
</dbReference>
<evidence type="ECO:0000256" key="2">
    <source>
        <dbReference type="ARBA" id="ARBA00022448"/>
    </source>
</evidence>
<keyword evidence="7" id="KW-1185">Reference proteome</keyword>
<keyword evidence="2" id="KW-0813">Transport</keyword>
<feature type="region of interest" description="Disordered" evidence="4">
    <location>
        <begin position="37"/>
        <end position="67"/>
    </location>
</feature>
<reference evidence="6 7" key="1">
    <citation type="journal article" date="2019" name="Int. J. Syst. Evol. Microbiol.">
        <title>The Global Catalogue of Microorganisms (GCM) 10K type strain sequencing project: providing services to taxonomists for standard genome sequencing and annotation.</title>
        <authorList>
            <consortium name="The Broad Institute Genomics Platform"/>
            <consortium name="The Broad Institute Genome Sequencing Center for Infectious Disease"/>
            <person name="Wu L."/>
            <person name="Ma J."/>
        </authorList>
    </citation>
    <scope>NUCLEOTIDE SEQUENCE [LARGE SCALE GENOMIC DNA]</scope>
    <source>
        <strain evidence="6 7">YIM 94188</strain>
    </source>
</reference>
<comment type="caution">
    <text evidence="6">The sequence shown here is derived from an EMBL/GenBank/DDBJ whole genome shotgun (WGS) entry which is preliminary data.</text>
</comment>
<dbReference type="Pfam" id="PF00496">
    <property type="entry name" value="SBP_bac_5"/>
    <property type="match status" value="1"/>
</dbReference>
<evidence type="ECO:0000313" key="6">
    <source>
        <dbReference type="EMBL" id="MFC6825162.1"/>
    </source>
</evidence>
<evidence type="ECO:0000256" key="3">
    <source>
        <dbReference type="ARBA" id="ARBA00022729"/>
    </source>
</evidence>
<dbReference type="Gene3D" id="3.10.105.10">
    <property type="entry name" value="Dipeptide-binding Protein, Domain 3"/>
    <property type="match status" value="1"/>
</dbReference>
<protein>
    <submittedName>
        <fullName evidence="6">ABC transporter substrate-binding protein</fullName>
    </submittedName>
</protein>
<proteinExistence type="inferred from homology"/>
<comment type="similarity">
    <text evidence="1">Belongs to the bacterial solute-binding protein 5 family.</text>
</comment>
<dbReference type="InterPro" id="IPR039424">
    <property type="entry name" value="SBP_5"/>
</dbReference>
<evidence type="ECO:0000256" key="1">
    <source>
        <dbReference type="ARBA" id="ARBA00005695"/>
    </source>
</evidence>
<dbReference type="SUPFAM" id="SSF53850">
    <property type="entry name" value="Periplasmic binding protein-like II"/>
    <property type="match status" value="1"/>
</dbReference>
<accession>A0ABD5U069</accession>
<feature type="domain" description="Solute-binding protein family 5" evidence="5">
    <location>
        <begin position="115"/>
        <end position="507"/>
    </location>
</feature>